<dbReference type="EMBL" id="UINC01185611">
    <property type="protein sequence ID" value="SVD97405.1"/>
    <property type="molecule type" value="Genomic_DNA"/>
</dbReference>
<reference evidence="2" key="1">
    <citation type="submission" date="2018-05" db="EMBL/GenBank/DDBJ databases">
        <authorList>
            <person name="Lanie J.A."/>
            <person name="Ng W.-L."/>
            <person name="Kazmierczak K.M."/>
            <person name="Andrzejewski T.M."/>
            <person name="Davidsen T.M."/>
            <person name="Wayne K.J."/>
            <person name="Tettelin H."/>
            <person name="Glass J.I."/>
            <person name="Rusch D."/>
            <person name="Podicherti R."/>
            <person name="Tsui H.-C.T."/>
            <person name="Winkler M.E."/>
        </authorList>
    </citation>
    <scope>NUCLEOTIDE SEQUENCE</scope>
</reference>
<feature type="transmembrane region" description="Helical" evidence="1">
    <location>
        <begin position="6"/>
        <end position="23"/>
    </location>
</feature>
<keyword evidence="1" id="KW-0812">Transmembrane</keyword>
<feature type="transmembrane region" description="Helical" evidence="1">
    <location>
        <begin position="92"/>
        <end position="113"/>
    </location>
</feature>
<proteinExistence type="predicted"/>
<keyword evidence="1" id="KW-1133">Transmembrane helix</keyword>
<feature type="transmembrane region" description="Helical" evidence="1">
    <location>
        <begin position="119"/>
        <end position="141"/>
    </location>
</feature>
<protein>
    <submittedName>
        <fullName evidence="2">Uncharacterized protein</fullName>
    </submittedName>
</protein>
<keyword evidence="1" id="KW-0472">Membrane</keyword>
<evidence type="ECO:0000256" key="1">
    <source>
        <dbReference type="SAM" id="Phobius"/>
    </source>
</evidence>
<evidence type="ECO:0000313" key="2">
    <source>
        <dbReference type="EMBL" id="SVD97405.1"/>
    </source>
</evidence>
<feature type="transmembrane region" description="Helical" evidence="1">
    <location>
        <begin position="59"/>
        <end position="80"/>
    </location>
</feature>
<feature type="non-terminal residue" evidence="2">
    <location>
        <position position="173"/>
    </location>
</feature>
<feature type="transmembrane region" description="Helical" evidence="1">
    <location>
        <begin position="35"/>
        <end position="53"/>
    </location>
</feature>
<feature type="non-terminal residue" evidence="2">
    <location>
        <position position="1"/>
    </location>
</feature>
<gene>
    <name evidence="2" type="ORF">METZ01_LOCUS450259</name>
</gene>
<dbReference type="AlphaFoldDB" id="A0A382ZQS5"/>
<feature type="transmembrane region" description="Helical" evidence="1">
    <location>
        <begin position="153"/>
        <end position="172"/>
    </location>
</feature>
<accession>A0A382ZQS5</accession>
<name>A0A382ZQS5_9ZZZZ</name>
<sequence length="173" mass="18611">VNAGEFLALLAQGLILLLTLWKLIEWVRRRGSARLDVVLLLLTLAISVGLNWVETHTSVDVGILQHAIPMAVLLHPLLMLRLVGHFRTVPRWIGGLVILGAVTNWGLLLATPAPFARQGVVAVCVIFALSLLYGARALVAGARHAQSVVRHRMSLLSAGAIVVVLLALLHALT</sequence>
<organism evidence="2">
    <name type="scientific">marine metagenome</name>
    <dbReference type="NCBI Taxonomy" id="408172"/>
    <lineage>
        <taxon>unclassified sequences</taxon>
        <taxon>metagenomes</taxon>
        <taxon>ecological metagenomes</taxon>
    </lineage>
</organism>